<reference evidence="2" key="1">
    <citation type="submission" date="2023-06" db="EMBL/GenBank/DDBJ databases">
        <title>Multi-omics analyses reveal the molecular pathogenesis toolkit of Lasiodiplodia hormozganensis, a cross-kingdom pathogen.</title>
        <authorList>
            <person name="Felix C."/>
            <person name="Meneses R."/>
            <person name="Goncalves M.F.M."/>
            <person name="Tilleman L."/>
            <person name="Duarte A.S."/>
            <person name="Jorrin-Novo J.V."/>
            <person name="Van De Peer Y."/>
            <person name="Deforce D."/>
            <person name="Van Nieuwerburgh F."/>
            <person name="Esteves A.C."/>
            <person name="Alves A."/>
        </authorList>
    </citation>
    <scope>NUCLEOTIDE SEQUENCE</scope>
    <source>
        <strain evidence="2">CBS 339.90</strain>
    </source>
</reference>
<accession>A0AA40D4H9</accession>
<proteinExistence type="predicted"/>
<keyword evidence="1" id="KW-0175">Coiled coil</keyword>
<dbReference type="AlphaFoldDB" id="A0AA40D4H9"/>
<evidence type="ECO:0000313" key="2">
    <source>
        <dbReference type="EMBL" id="KAK0660293.1"/>
    </source>
</evidence>
<dbReference type="EMBL" id="JAUJDW010000011">
    <property type="protein sequence ID" value="KAK0660293.1"/>
    <property type="molecule type" value="Genomic_DNA"/>
</dbReference>
<dbReference type="Proteomes" id="UP001175001">
    <property type="component" value="Unassembled WGS sequence"/>
</dbReference>
<dbReference type="Pfam" id="PF11905">
    <property type="entry name" value="DUF3425"/>
    <property type="match status" value="1"/>
</dbReference>
<gene>
    <name evidence="2" type="ORF">DIS24_g3436</name>
</gene>
<evidence type="ECO:0008006" key="4">
    <source>
        <dbReference type="Google" id="ProtNLM"/>
    </source>
</evidence>
<dbReference type="CDD" id="cd14688">
    <property type="entry name" value="bZIP_YAP"/>
    <property type="match status" value="1"/>
</dbReference>
<sequence length="443" mass="50300">MSQQAFRQRQVARIKDLERRLERAASGENERVAELEEENRRLREQLTVFINKLASAQASLQRLSRLMQDALGESSTTDQAEESLTSHEPPVVDQNCEVSVPFDNASSELLQNQHTGDGAELTLCDQVPGIWSYGYQMGPRAYRHAMECSPPPRDGRPIMSNSLFSDHISSLQGCILTKWQHISSQQPADATLHKLQQSVSIMLSMFHGLTRPFAMSWYTWTKWYNHISDMMTWQLNPTREMYAHLHPRYRPSALQLSASYPTYIDWCPFPAVRDKLILMHAANPLIDDMLLDMAYSYCVETDLSQLVSTSHQPMPGYVRVWDIIQAMGDDDDDDHHLLSHTATTLPAPSAAAIFQSPVYARLVFHLLRMDDGVSVYKLDPAVFSKHPELYSPELADVMASGVPLQPPSPHIPIPPTVNLDPDTLKVYRHFADWSLDAICNTRW</sequence>
<keyword evidence="3" id="KW-1185">Reference proteome</keyword>
<feature type="coiled-coil region" evidence="1">
    <location>
        <begin position="18"/>
        <end position="73"/>
    </location>
</feature>
<dbReference type="InterPro" id="IPR021833">
    <property type="entry name" value="DUF3425"/>
</dbReference>
<evidence type="ECO:0000256" key="1">
    <source>
        <dbReference type="SAM" id="Coils"/>
    </source>
</evidence>
<dbReference type="PANTHER" id="PTHR38116:SF9">
    <property type="entry name" value="BZIP DOMAIN-CONTAINING PROTEIN"/>
    <property type="match status" value="1"/>
</dbReference>
<protein>
    <recommendedName>
        <fullName evidence="4">BZIP domain-containing protein</fullName>
    </recommendedName>
</protein>
<name>A0AA40D4H9_9PEZI</name>
<evidence type="ECO:0000313" key="3">
    <source>
        <dbReference type="Proteomes" id="UP001175001"/>
    </source>
</evidence>
<organism evidence="2 3">
    <name type="scientific">Lasiodiplodia hormozganensis</name>
    <dbReference type="NCBI Taxonomy" id="869390"/>
    <lineage>
        <taxon>Eukaryota</taxon>
        <taxon>Fungi</taxon>
        <taxon>Dikarya</taxon>
        <taxon>Ascomycota</taxon>
        <taxon>Pezizomycotina</taxon>
        <taxon>Dothideomycetes</taxon>
        <taxon>Dothideomycetes incertae sedis</taxon>
        <taxon>Botryosphaeriales</taxon>
        <taxon>Botryosphaeriaceae</taxon>
        <taxon>Lasiodiplodia</taxon>
    </lineage>
</organism>
<comment type="caution">
    <text evidence="2">The sequence shown here is derived from an EMBL/GenBank/DDBJ whole genome shotgun (WGS) entry which is preliminary data.</text>
</comment>
<dbReference type="PANTHER" id="PTHR38116">
    <property type="entry name" value="CHROMOSOME 7, WHOLE GENOME SHOTGUN SEQUENCE"/>
    <property type="match status" value="1"/>
</dbReference>